<accession>A0A553PEM6</accession>
<dbReference type="AlphaFoldDB" id="A0A553PEM6"/>
<protein>
    <submittedName>
        <fullName evidence="1">Uncharacterized protein</fullName>
    </submittedName>
</protein>
<evidence type="ECO:0000313" key="1">
    <source>
        <dbReference type="EMBL" id="TRY76124.1"/>
    </source>
</evidence>
<dbReference type="EMBL" id="SRMA01026697">
    <property type="protein sequence ID" value="TRY76124.1"/>
    <property type="molecule type" value="Genomic_DNA"/>
</dbReference>
<gene>
    <name evidence="1" type="ORF">DNTS_010243</name>
</gene>
<keyword evidence="2" id="KW-1185">Reference proteome</keyword>
<comment type="caution">
    <text evidence="1">The sequence shown here is derived from an EMBL/GenBank/DDBJ whole genome shotgun (WGS) entry which is preliminary data.</text>
</comment>
<proteinExistence type="predicted"/>
<name>A0A553PEM6_9TELE</name>
<evidence type="ECO:0000313" key="2">
    <source>
        <dbReference type="Proteomes" id="UP000316079"/>
    </source>
</evidence>
<dbReference type="OrthoDB" id="6418377at2759"/>
<sequence>MRSIIHIPHENGKEKSKYAGMISSPLNAFRNFRGRKERYCPHSLVVMASSSVYNMFSGNGYLLVLFGFTMVKMINCFTDGTMLEMTLTADSGRSFKGFMLEARQYFHDGFIFYTHHYTDNKLHSVKHHKSKFYRCNPCPVTCITMSRNEGITKIPGPLTCISMSRLSGANTVPCPVTCISWSSLVGETPALLPASPYLGKKAPPPPQPPSYNLHCRINMHSTWPCYTNLCVQPSQNPNPVACIS</sequence>
<organism evidence="1 2">
    <name type="scientific">Danionella cerebrum</name>
    <dbReference type="NCBI Taxonomy" id="2873325"/>
    <lineage>
        <taxon>Eukaryota</taxon>
        <taxon>Metazoa</taxon>
        <taxon>Chordata</taxon>
        <taxon>Craniata</taxon>
        <taxon>Vertebrata</taxon>
        <taxon>Euteleostomi</taxon>
        <taxon>Actinopterygii</taxon>
        <taxon>Neopterygii</taxon>
        <taxon>Teleostei</taxon>
        <taxon>Ostariophysi</taxon>
        <taxon>Cypriniformes</taxon>
        <taxon>Danionidae</taxon>
        <taxon>Danioninae</taxon>
        <taxon>Danionella</taxon>
    </lineage>
</organism>
<dbReference type="Proteomes" id="UP000316079">
    <property type="component" value="Unassembled WGS sequence"/>
</dbReference>
<reference evidence="1 2" key="1">
    <citation type="journal article" date="2019" name="Sci. Data">
        <title>Hybrid genome assembly and annotation of Danionella translucida.</title>
        <authorList>
            <person name="Kadobianskyi M."/>
            <person name="Schulze L."/>
            <person name="Schuelke M."/>
            <person name="Judkewitz B."/>
        </authorList>
    </citation>
    <scope>NUCLEOTIDE SEQUENCE [LARGE SCALE GENOMIC DNA]</scope>
    <source>
        <strain evidence="1 2">Bolton</strain>
    </source>
</reference>